<dbReference type="AlphaFoldDB" id="A0ABD5QVN4"/>
<reference evidence="2 3" key="1">
    <citation type="journal article" date="2019" name="Int. J. Syst. Evol. Microbiol.">
        <title>The Global Catalogue of Microorganisms (GCM) 10K type strain sequencing project: providing services to taxonomists for standard genome sequencing and annotation.</title>
        <authorList>
            <consortium name="The Broad Institute Genomics Platform"/>
            <consortium name="The Broad Institute Genome Sequencing Center for Infectious Disease"/>
            <person name="Wu L."/>
            <person name="Ma J."/>
        </authorList>
    </citation>
    <scope>NUCLEOTIDE SEQUENCE [LARGE SCALE GENOMIC DNA]</scope>
    <source>
        <strain evidence="2 3">CGMCC 1.16026</strain>
    </source>
</reference>
<keyword evidence="3" id="KW-1185">Reference proteome</keyword>
<dbReference type="EMBL" id="JBHSKV010000021">
    <property type="protein sequence ID" value="MFC5136170.1"/>
    <property type="molecule type" value="Genomic_DNA"/>
</dbReference>
<protein>
    <submittedName>
        <fullName evidence="2">Uncharacterized protein</fullName>
    </submittedName>
</protein>
<keyword evidence="1" id="KW-1133">Transmembrane helix</keyword>
<keyword evidence="1" id="KW-0472">Membrane</keyword>
<proteinExistence type="predicted"/>
<dbReference type="Pfam" id="PF23958">
    <property type="entry name" value="DUF7287"/>
    <property type="match status" value="1"/>
</dbReference>
<comment type="caution">
    <text evidence="2">The sequence shown here is derived from an EMBL/GenBank/DDBJ whole genome shotgun (WGS) entry which is preliminary data.</text>
</comment>
<dbReference type="Proteomes" id="UP001596145">
    <property type="component" value="Unassembled WGS sequence"/>
</dbReference>
<feature type="transmembrane region" description="Helical" evidence="1">
    <location>
        <begin position="27"/>
        <end position="49"/>
    </location>
</feature>
<evidence type="ECO:0000313" key="3">
    <source>
        <dbReference type="Proteomes" id="UP001596145"/>
    </source>
</evidence>
<evidence type="ECO:0000313" key="2">
    <source>
        <dbReference type="EMBL" id="MFC5136170.1"/>
    </source>
</evidence>
<accession>A0ABD5QVN4</accession>
<evidence type="ECO:0000256" key="1">
    <source>
        <dbReference type="SAM" id="Phobius"/>
    </source>
</evidence>
<gene>
    <name evidence="2" type="ORF">ACFPJA_15760</name>
</gene>
<sequence length="203" mass="21092">MSGERPDGSTVADGGRRDDRGQTQIDFAVGAGVFLVTLAFVIAFVPTLFEPFAVADTASPLVSDRIADGTLDLLGASTNVSGEATAVHAPTRPGVLSPACTVAFFAPDAPFANDTGCPFDADTDLAVLFGTDDDVQIVVHDLNETAPTEGADGLDVETRAGTVENVSLHRSTADPGSAVDDVTVSRRIVSLNGAQYRLTVRVW</sequence>
<keyword evidence="1" id="KW-0812">Transmembrane</keyword>
<dbReference type="InterPro" id="IPR056613">
    <property type="entry name" value="DUF7287"/>
</dbReference>
<organism evidence="2 3">
    <name type="scientific">Halorubrum glutamatedens</name>
    <dbReference type="NCBI Taxonomy" id="2707018"/>
    <lineage>
        <taxon>Archaea</taxon>
        <taxon>Methanobacteriati</taxon>
        <taxon>Methanobacteriota</taxon>
        <taxon>Stenosarchaea group</taxon>
        <taxon>Halobacteria</taxon>
        <taxon>Halobacteriales</taxon>
        <taxon>Haloferacaceae</taxon>
        <taxon>Halorubrum</taxon>
    </lineage>
</organism>
<name>A0ABD5QVN4_9EURY</name>
<dbReference type="RefSeq" id="WP_122105774.1">
    <property type="nucleotide sequence ID" value="NZ_JBHSKV010000021.1"/>
</dbReference>